<keyword evidence="2" id="KW-0902">Two-component regulatory system</keyword>
<dbReference type="GO" id="GO:0005829">
    <property type="term" value="C:cytosol"/>
    <property type="evidence" value="ECO:0007669"/>
    <property type="project" value="TreeGrafter"/>
</dbReference>
<evidence type="ECO:0000256" key="2">
    <source>
        <dbReference type="ARBA" id="ARBA00023012"/>
    </source>
</evidence>
<evidence type="ECO:0000256" key="8">
    <source>
        <dbReference type="SAM" id="MobiDB-lite"/>
    </source>
</evidence>
<feature type="domain" description="OmpR/PhoB-type" evidence="10">
    <location>
        <begin position="156"/>
        <end position="255"/>
    </location>
</feature>
<keyword evidence="1 6" id="KW-0597">Phosphoprotein</keyword>
<protein>
    <submittedName>
        <fullName evidence="11">Response regulator</fullName>
    </submittedName>
</protein>
<gene>
    <name evidence="11" type="ORF">GGG17_15870</name>
</gene>
<dbReference type="InterPro" id="IPR036388">
    <property type="entry name" value="WH-like_DNA-bd_sf"/>
</dbReference>
<accession>A0A6I3IYL4</accession>
<organism evidence="11 12">
    <name type="scientific">Arsenicicoccus cauae</name>
    <dbReference type="NCBI Taxonomy" id="2663847"/>
    <lineage>
        <taxon>Bacteria</taxon>
        <taxon>Bacillati</taxon>
        <taxon>Actinomycetota</taxon>
        <taxon>Actinomycetes</taxon>
        <taxon>Micrococcales</taxon>
        <taxon>Intrasporangiaceae</taxon>
        <taxon>Arsenicicoccus</taxon>
    </lineage>
</organism>
<dbReference type="GO" id="GO:0006355">
    <property type="term" value="P:regulation of DNA-templated transcription"/>
    <property type="evidence" value="ECO:0007669"/>
    <property type="project" value="InterPro"/>
</dbReference>
<keyword evidence="5" id="KW-0804">Transcription</keyword>
<keyword evidence="12" id="KW-1185">Reference proteome</keyword>
<dbReference type="EMBL" id="WLVL01000058">
    <property type="protein sequence ID" value="MTB73411.1"/>
    <property type="molecule type" value="Genomic_DNA"/>
</dbReference>
<reference evidence="11 12" key="1">
    <citation type="submission" date="2019-11" db="EMBL/GenBank/DDBJ databases">
        <title>Whole genome sequencing identifies a novel species of the genus Arsenicicoccus isolated from human blood.</title>
        <authorList>
            <person name="Jeong J.H."/>
            <person name="Kweon O.J."/>
            <person name="Kim H.R."/>
            <person name="Kim T.-H."/>
            <person name="Ha S.-M."/>
            <person name="Lee M.-K."/>
        </authorList>
    </citation>
    <scope>NUCLEOTIDE SEQUENCE [LARGE SCALE GENOMIC DNA]</scope>
    <source>
        <strain evidence="11 12">MKL-02</strain>
    </source>
</reference>
<dbReference type="Pfam" id="PF00072">
    <property type="entry name" value="Response_reg"/>
    <property type="match status" value="1"/>
</dbReference>
<dbReference type="GO" id="GO:0032993">
    <property type="term" value="C:protein-DNA complex"/>
    <property type="evidence" value="ECO:0007669"/>
    <property type="project" value="TreeGrafter"/>
</dbReference>
<dbReference type="SMART" id="SM00448">
    <property type="entry name" value="REC"/>
    <property type="match status" value="1"/>
</dbReference>
<dbReference type="InterPro" id="IPR039420">
    <property type="entry name" value="WalR-like"/>
</dbReference>
<dbReference type="Gene3D" id="1.10.10.10">
    <property type="entry name" value="Winged helix-like DNA-binding domain superfamily/Winged helix DNA-binding domain"/>
    <property type="match status" value="1"/>
</dbReference>
<feature type="compositionally biased region" description="Low complexity" evidence="8">
    <location>
        <begin position="140"/>
        <end position="155"/>
    </location>
</feature>
<keyword evidence="4 7" id="KW-0238">DNA-binding</keyword>
<name>A0A6I3IYL4_9MICO</name>
<dbReference type="Pfam" id="PF00486">
    <property type="entry name" value="Trans_reg_C"/>
    <property type="match status" value="1"/>
</dbReference>
<feature type="modified residue" description="4-aspartylphosphate" evidence="6">
    <location>
        <position position="71"/>
    </location>
</feature>
<evidence type="ECO:0000256" key="5">
    <source>
        <dbReference type="ARBA" id="ARBA00023163"/>
    </source>
</evidence>
<feature type="region of interest" description="Disordered" evidence="8">
    <location>
        <begin position="139"/>
        <end position="161"/>
    </location>
</feature>
<dbReference type="Gene3D" id="3.40.50.2300">
    <property type="match status" value="1"/>
</dbReference>
<dbReference type="PROSITE" id="PS51755">
    <property type="entry name" value="OMPR_PHOB"/>
    <property type="match status" value="1"/>
</dbReference>
<dbReference type="CDD" id="cd00383">
    <property type="entry name" value="trans_reg_C"/>
    <property type="match status" value="1"/>
</dbReference>
<keyword evidence="3" id="KW-0805">Transcription regulation</keyword>
<evidence type="ECO:0000256" key="7">
    <source>
        <dbReference type="PROSITE-ProRule" id="PRU01091"/>
    </source>
</evidence>
<evidence type="ECO:0000256" key="4">
    <source>
        <dbReference type="ARBA" id="ARBA00023125"/>
    </source>
</evidence>
<evidence type="ECO:0000256" key="3">
    <source>
        <dbReference type="ARBA" id="ARBA00023015"/>
    </source>
</evidence>
<dbReference type="PANTHER" id="PTHR48111:SF4">
    <property type="entry name" value="DNA-BINDING DUAL TRANSCRIPTIONAL REGULATOR OMPR"/>
    <property type="match status" value="1"/>
</dbReference>
<dbReference type="SUPFAM" id="SSF52172">
    <property type="entry name" value="CheY-like"/>
    <property type="match status" value="1"/>
</dbReference>
<evidence type="ECO:0000256" key="6">
    <source>
        <dbReference type="PROSITE-ProRule" id="PRU00169"/>
    </source>
</evidence>
<proteinExistence type="predicted"/>
<dbReference type="PROSITE" id="PS50110">
    <property type="entry name" value="RESPONSE_REGULATORY"/>
    <property type="match status" value="1"/>
</dbReference>
<feature type="domain" description="Response regulatory" evidence="9">
    <location>
        <begin position="22"/>
        <end position="135"/>
    </location>
</feature>
<dbReference type="InterPro" id="IPR011006">
    <property type="entry name" value="CheY-like_superfamily"/>
</dbReference>
<evidence type="ECO:0000259" key="10">
    <source>
        <dbReference type="PROSITE" id="PS51755"/>
    </source>
</evidence>
<dbReference type="SUPFAM" id="SSF46894">
    <property type="entry name" value="C-terminal effector domain of the bipartite response regulators"/>
    <property type="match status" value="1"/>
</dbReference>
<evidence type="ECO:0000256" key="1">
    <source>
        <dbReference type="ARBA" id="ARBA00022553"/>
    </source>
</evidence>
<evidence type="ECO:0000313" key="12">
    <source>
        <dbReference type="Proteomes" id="UP000431092"/>
    </source>
</evidence>
<dbReference type="GO" id="GO:0000156">
    <property type="term" value="F:phosphorelay response regulator activity"/>
    <property type="evidence" value="ECO:0007669"/>
    <property type="project" value="TreeGrafter"/>
</dbReference>
<evidence type="ECO:0000313" key="11">
    <source>
        <dbReference type="EMBL" id="MTB73411.1"/>
    </source>
</evidence>
<dbReference type="InterPro" id="IPR016032">
    <property type="entry name" value="Sig_transdc_resp-reg_C-effctor"/>
</dbReference>
<dbReference type="GO" id="GO:0000976">
    <property type="term" value="F:transcription cis-regulatory region binding"/>
    <property type="evidence" value="ECO:0007669"/>
    <property type="project" value="TreeGrafter"/>
</dbReference>
<evidence type="ECO:0000259" key="9">
    <source>
        <dbReference type="PROSITE" id="PS50110"/>
    </source>
</evidence>
<dbReference type="Proteomes" id="UP000431092">
    <property type="component" value="Unassembled WGS sequence"/>
</dbReference>
<dbReference type="InterPro" id="IPR001867">
    <property type="entry name" value="OmpR/PhoB-type_DNA-bd"/>
</dbReference>
<dbReference type="PANTHER" id="PTHR48111">
    <property type="entry name" value="REGULATOR OF RPOS"/>
    <property type="match status" value="1"/>
</dbReference>
<dbReference type="FunFam" id="1.10.10.10:FF:000018">
    <property type="entry name" value="DNA-binding response regulator ResD"/>
    <property type="match status" value="1"/>
</dbReference>
<feature type="DNA-binding region" description="OmpR/PhoB-type" evidence="7">
    <location>
        <begin position="156"/>
        <end position="255"/>
    </location>
</feature>
<dbReference type="Gene3D" id="6.10.250.690">
    <property type="match status" value="1"/>
</dbReference>
<dbReference type="SMART" id="SM00862">
    <property type="entry name" value="Trans_reg_C"/>
    <property type="match status" value="1"/>
</dbReference>
<sequence length="256" mass="27854">MGPRAQGRDTVSVNTTPPPAARVLIIEDETTLAGMIAAYLSRAGYESSVVHTGPDGVRAARDLAPDVVILDLGLPGLDGIEVCRQIRTFTDCYVIVVTARKDEIDTLIGLSVGADDYVTKPFSVRELVARVQAVLRRPRTGSATDSATDSATARSEPTRVFGDLRVDPEGQRVHLGDVEVALTPTERDLLMALARRPSMAFSRRQLIDDIWGPDWVGDEHLVDVHVAHLRRKLGDDPDTGRYITTVRGVGYRMGQG</sequence>
<dbReference type="InterPro" id="IPR001789">
    <property type="entry name" value="Sig_transdc_resp-reg_receiver"/>
</dbReference>
<dbReference type="AlphaFoldDB" id="A0A6I3IYL4"/>
<comment type="caution">
    <text evidence="11">The sequence shown here is derived from an EMBL/GenBank/DDBJ whole genome shotgun (WGS) entry which is preliminary data.</text>
</comment>